<dbReference type="Gene3D" id="3.40.50.1820">
    <property type="entry name" value="alpha/beta hydrolase"/>
    <property type="match status" value="1"/>
</dbReference>
<evidence type="ECO:0000256" key="2">
    <source>
        <dbReference type="ARBA" id="ARBA00022801"/>
    </source>
</evidence>
<evidence type="ECO:0008006" key="5">
    <source>
        <dbReference type="Google" id="ProtNLM"/>
    </source>
</evidence>
<dbReference type="GO" id="GO:0005576">
    <property type="term" value="C:extracellular region"/>
    <property type="evidence" value="ECO:0007669"/>
    <property type="project" value="InterPro"/>
</dbReference>
<sequence>MSLVLKQFEVQGKKRDAYILTPNKEWDNLTKPSSIMILRSSPDEASVYDLITAGLCELSEKYNILFVFPNPSEYDSDIAFLETINQKISCGIIDGKWSVMNDVHYIIGIDSGAGLALEFTAIHPETTAAVALIGGTMLPDITSNGSTPMPAILFNCTDTIVSYYKNINKSELETSLGALGTMYTNGLNPYHKVINITDKNINKLTNSIMREIWFNLFYTVRRINTCEKGNISERICFENCHFEKHLDDRSLGDNDGLAHTWLEHIPQCVLDNPSNPVPLVIFSHGAFDNPVKAADMSKWHEIGEKEGFITVYPLASNGINFNLNVDESAPSDVEFYLALIKYIKGKYPLDSSRVYLSGFSNGAGMSQVMAMLHPELIAAIAPIDSMWPYTIPGPFDQENFSLEKNLRPISIGLELQKKHNYRMPVWYVYGTREMEYPIYKGLGQQYQYDAWKQYNNIPVLETPEKPLDTECSIGVESETVEVLYPCKQYPDYKYSIHKFYSSDTNENYYNFVLAHGKAHDVHIVDAELAWKFISGFSRNPDGSLKQQSQ</sequence>
<accession>U4R6V4</accession>
<dbReference type="InterPro" id="IPR029058">
    <property type="entry name" value="AB_hydrolase_fold"/>
</dbReference>
<dbReference type="AlphaFoldDB" id="U4R6V4"/>
<gene>
    <name evidence="3" type="ORF">L323_02575</name>
</gene>
<dbReference type="Proteomes" id="UP000016860">
    <property type="component" value="Unassembled WGS sequence"/>
</dbReference>
<dbReference type="OrthoDB" id="9764953at2"/>
<keyword evidence="1" id="KW-0732">Signal</keyword>
<protein>
    <recommendedName>
        <fullName evidence="5">Poly(3-hydroxybutyrate) depolymerase</fullName>
    </recommendedName>
</protein>
<dbReference type="PATRIC" id="fig|1330534.3.peg.513"/>
<dbReference type="PANTHER" id="PTHR43037:SF1">
    <property type="entry name" value="BLL1128 PROTEIN"/>
    <property type="match status" value="1"/>
</dbReference>
<name>U4R6V4_9FIRM</name>
<dbReference type="STRING" id="1330534.L323_02575"/>
<dbReference type="EMBL" id="ATAY01000014">
    <property type="protein sequence ID" value="EPR13867.1"/>
    <property type="molecule type" value="Genomic_DNA"/>
</dbReference>
<dbReference type="InterPro" id="IPR010126">
    <property type="entry name" value="Esterase_phb"/>
</dbReference>
<organism evidence="3 4">
    <name type="scientific">Ruminiclostridium papyrosolvens C7</name>
    <dbReference type="NCBI Taxonomy" id="1330534"/>
    <lineage>
        <taxon>Bacteria</taxon>
        <taxon>Bacillati</taxon>
        <taxon>Bacillota</taxon>
        <taxon>Clostridia</taxon>
        <taxon>Eubacteriales</taxon>
        <taxon>Oscillospiraceae</taxon>
        <taxon>Ruminiclostridium</taxon>
    </lineage>
</organism>
<dbReference type="Pfam" id="PF10503">
    <property type="entry name" value="Esterase_PHB"/>
    <property type="match status" value="1"/>
</dbReference>
<evidence type="ECO:0000256" key="1">
    <source>
        <dbReference type="ARBA" id="ARBA00022729"/>
    </source>
</evidence>
<dbReference type="PANTHER" id="PTHR43037">
    <property type="entry name" value="UNNAMED PRODUCT-RELATED"/>
    <property type="match status" value="1"/>
</dbReference>
<proteinExistence type="predicted"/>
<comment type="caution">
    <text evidence="3">The sequence shown here is derived from an EMBL/GenBank/DDBJ whole genome shotgun (WGS) entry which is preliminary data.</text>
</comment>
<dbReference type="GO" id="GO:0016787">
    <property type="term" value="F:hydrolase activity"/>
    <property type="evidence" value="ECO:0007669"/>
    <property type="project" value="UniProtKB-KW"/>
</dbReference>
<evidence type="ECO:0000313" key="3">
    <source>
        <dbReference type="EMBL" id="EPR13867.1"/>
    </source>
</evidence>
<evidence type="ECO:0000313" key="4">
    <source>
        <dbReference type="Proteomes" id="UP000016860"/>
    </source>
</evidence>
<reference evidence="3 4" key="1">
    <citation type="journal article" date="2013" name="Genome Announc.">
        <title>Draft Genome Sequence of the Cellulolytic Bacterium Clostridium papyrosolvens C7 (ATCC 700395).</title>
        <authorList>
            <person name="Zepeda V."/>
            <person name="Dassa B."/>
            <person name="Borovok I."/>
            <person name="Lamed R."/>
            <person name="Bayer E.A."/>
            <person name="Cate J.H."/>
        </authorList>
    </citation>
    <scope>NUCLEOTIDE SEQUENCE [LARGE SCALE GENOMIC DNA]</scope>
    <source>
        <strain evidence="3 4">C7</strain>
    </source>
</reference>
<dbReference type="SUPFAM" id="SSF53474">
    <property type="entry name" value="alpha/beta-Hydrolases"/>
    <property type="match status" value="2"/>
</dbReference>
<keyword evidence="2" id="KW-0378">Hydrolase</keyword>
<dbReference type="InterPro" id="IPR050955">
    <property type="entry name" value="Plant_Biomass_Hydrol_Est"/>
</dbReference>